<protein>
    <recommendedName>
        <fullName evidence="3">Carboxylesterase type B domain-containing protein</fullName>
    </recommendedName>
</protein>
<dbReference type="InterPro" id="IPR002018">
    <property type="entry name" value="CarbesteraseB"/>
</dbReference>
<feature type="region of interest" description="Disordered" evidence="2">
    <location>
        <begin position="206"/>
        <end position="231"/>
    </location>
</feature>
<dbReference type="Gene3D" id="3.40.50.1820">
    <property type="entry name" value="alpha/beta hydrolase"/>
    <property type="match status" value="1"/>
</dbReference>
<evidence type="ECO:0000259" key="3">
    <source>
        <dbReference type="Pfam" id="PF00135"/>
    </source>
</evidence>
<dbReference type="AlphaFoldDB" id="A0AAW0SYX6"/>
<dbReference type="SUPFAM" id="SSF53474">
    <property type="entry name" value="alpha/beta-Hydrolases"/>
    <property type="match status" value="1"/>
</dbReference>
<feature type="compositionally biased region" description="Gly residues" evidence="2">
    <location>
        <begin position="210"/>
        <end position="231"/>
    </location>
</feature>
<gene>
    <name evidence="4" type="ORF">O3P69_019752</name>
</gene>
<sequence>MLLYDFIRYKLEDDEGFLPKLVPMLLKEAYMKNYTDHEKEFQDFYFPGISWNDLDEMLPGLEQMLGDIQFRAGVLGTASLLSTHSSTYVMRYAYTQGPRLFTHRHPDPSKAPPLPHKAGHGDEMALILPDLPHTYTPAQEDATTHLLDMVENFAYGRAPREDWPLFNSDTHPTLVFTENGDFKTEPFASPRHTKMLQNIHSYLHHDALERGGGGGGSGGAGGPGGGSKDEL</sequence>
<evidence type="ECO:0000256" key="2">
    <source>
        <dbReference type="SAM" id="MobiDB-lite"/>
    </source>
</evidence>
<dbReference type="InterPro" id="IPR029058">
    <property type="entry name" value="AB_hydrolase_fold"/>
</dbReference>
<feature type="domain" description="Carboxylesterase type B" evidence="3">
    <location>
        <begin position="32"/>
        <end position="181"/>
    </location>
</feature>
<organism evidence="4 5">
    <name type="scientific">Scylla paramamosain</name>
    <name type="common">Mud crab</name>
    <dbReference type="NCBI Taxonomy" id="85552"/>
    <lineage>
        <taxon>Eukaryota</taxon>
        <taxon>Metazoa</taxon>
        <taxon>Ecdysozoa</taxon>
        <taxon>Arthropoda</taxon>
        <taxon>Crustacea</taxon>
        <taxon>Multicrustacea</taxon>
        <taxon>Malacostraca</taxon>
        <taxon>Eumalacostraca</taxon>
        <taxon>Eucarida</taxon>
        <taxon>Decapoda</taxon>
        <taxon>Pleocyemata</taxon>
        <taxon>Brachyura</taxon>
        <taxon>Eubrachyura</taxon>
        <taxon>Portunoidea</taxon>
        <taxon>Portunidae</taxon>
        <taxon>Portuninae</taxon>
        <taxon>Scylla</taxon>
    </lineage>
</organism>
<keyword evidence="1" id="KW-0325">Glycoprotein</keyword>
<keyword evidence="5" id="KW-1185">Reference proteome</keyword>
<accession>A0AAW0SYX6</accession>
<evidence type="ECO:0000256" key="1">
    <source>
        <dbReference type="ARBA" id="ARBA00023180"/>
    </source>
</evidence>
<evidence type="ECO:0000313" key="5">
    <source>
        <dbReference type="Proteomes" id="UP001487740"/>
    </source>
</evidence>
<dbReference type="Pfam" id="PF00135">
    <property type="entry name" value="COesterase"/>
    <property type="match status" value="1"/>
</dbReference>
<dbReference type="Proteomes" id="UP001487740">
    <property type="component" value="Unassembled WGS sequence"/>
</dbReference>
<name>A0AAW0SYX6_SCYPA</name>
<evidence type="ECO:0000313" key="4">
    <source>
        <dbReference type="EMBL" id="KAK8379935.1"/>
    </source>
</evidence>
<proteinExistence type="predicted"/>
<dbReference type="EMBL" id="JARAKH010000043">
    <property type="protein sequence ID" value="KAK8379935.1"/>
    <property type="molecule type" value="Genomic_DNA"/>
</dbReference>
<comment type="caution">
    <text evidence="4">The sequence shown here is derived from an EMBL/GenBank/DDBJ whole genome shotgun (WGS) entry which is preliminary data.</text>
</comment>
<reference evidence="4 5" key="1">
    <citation type="submission" date="2023-03" db="EMBL/GenBank/DDBJ databases">
        <title>High-quality genome of Scylla paramamosain provides insights in environmental adaptation.</title>
        <authorList>
            <person name="Zhang L."/>
        </authorList>
    </citation>
    <scope>NUCLEOTIDE SEQUENCE [LARGE SCALE GENOMIC DNA]</scope>
    <source>
        <strain evidence="4">LZ_2023a</strain>
        <tissue evidence="4">Muscle</tissue>
    </source>
</reference>